<evidence type="ECO:0000313" key="2">
    <source>
        <dbReference type="Proteomes" id="UP000244571"/>
    </source>
</evidence>
<dbReference type="EMBL" id="CP028901">
    <property type="protein sequence ID" value="AWB32734.1"/>
    <property type="molecule type" value="Genomic_DNA"/>
</dbReference>
<organism evidence="1 2">
    <name type="scientific">Orrella marina</name>
    <dbReference type="NCBI Taxonomy" id="2163011"/>
    <lineage>
        <taxon>Bacteria</taxon>
        <taxon>Pseudomonadati</taxon>
        <taxon>Pseudomonadota</taxon>
        <taxon>Betaproteobacteria</taxon>
        <taxon>Burkholderiales</taxon>
        <taxon>Alcaligenaceae</taxon>
        <taxon>Orrella</taxon>
    </lineage>
</organism>
<evidence type="ECO:0000313" key="1">
    <source>
        <dbReference type="EMBL" id="AWB32734.1"/>
    </source>
</evidence>
<dbReference type="Proteomes" id="UP000244571">
    <property type="component" value="Chromosome"/>
</dbReference>
<accession>A0A2R4XG17</accession>
<keyword evidence="2" id="KW-1185">Reference proteome</keyword>
<dbReference type="OrthoDB" id="6864212at2"/>
<reference evidence="1 2" key="1">
    <citation type="submission" date="2018-04" db="EMBL/GenBank/DDBJ databases">
        <title>Bordetella sp. HZ20 isolated from seawater.</title>
        <authorList>
            <person name="Sun C."/>
        </authorList>
    </citation>
    <scope>NUCLEOTIDE SEQUENCE [LARGE SCALE GENOMIC DNA]</scope>
    <source>
        <strain evidence="1 2">HZ20</strain>
    </source>
</reference>
<evidence type="ECO:0008006" key="3">
    <source>
        <dbReference type="Google" id="ProtNLM"/>
    </source>
</evidence>
<sequence>MKARYVVDTNVLIAASAADPTHPRDNDATPDDPALRMKVWEWLNQFEQSDSRLVLDTELKIFDEYRRKLGFNDYGMQVVMHKWSTAAVDNVPVEYDADGSALLPESLSPVIHDGADRKMVAAALSSHLIFGEGCVAFAGDTDWHDWEDALAQHQVLLEPIIEKWSRQKHAEKLKR</sequence>
<proteinExistence type="predicted"/>
<dbReference type="KEGG" id="boz:DBV39_02275"/>
<dbReference type="AlphaFoldDB" id="A0A2R4XG17"/>
<gene>
    <name evidence="1" type="ORF">DBV39_02275</name>
</gene>
<dbReference type="RefSeq" id="WP_108620175.1">
    <property type="nucleotide sequence ID" value="NZ_CP028901.1"/>
</dbReference>
<name>A0A2R4XG17_9BURK</name>
<protein>
    <recommendedName>
        <fullName evidence="3">PIN domain-containing protein</fullName>
    </recommendedName>
</protein>